<proteinExistence type="inferred from homology"/>
<dbReference type="InterPro" id="IPR013249">
    <property type="entry name" value="RNA_pol_sigma70_r4_t2"/>
</dbReference>
<dbReference type="GO" id="GO:0003677">
    <property type="term" value="F:DNA binding"/>
    <property type="evidence" value="ECO:0007669"/>
    <property type="project" value="UniProtKB-KW"/>
</dbReference>
<dbReference type="InterPro" id="IPR036388">
    <property type="entry name" value="WH-like_DNA-bd_sf"/>
</dbReference>
<dbReference type="InterPro" id="IPR014284">
    <property type="entry name" value="RNA_pol_sigma-70_dom"/>
</dbReference>
<keyword evidence="5" id="KW-0804">Transcription</keyword>
<dbReference type="NCBIfam" id="TIGR02937">
    <property type="entry name" value="sigma70-ECF"/>
    <property type="match status" value="1"/>
</dbReference>
<dbReference type="PANTHER" id="PTHR43133:SF8">
    <property type="entry name" value="RNA POLYMERASE SIGMA FACTOR HI_1459-RELATED"/>
    <property type="match status" value="1"/>
</dbReference>
<evidence type="ECO:0000256" key="4">
    <source>
        <dbReference type="ARBA" id="ARBA00023125"/>
    </source>
</evidence>
<organism evidence="8 9">
    <name type="scientific">Microbacterium lushaniae</name>
    <dbReference type="NCBI Taxonomy" id="2614639"/>
    <lineage>
        <taxon>Bacteria</taxon>
        <taxon>Bacillati</taxon>
        <taxon>Actinomycetota</taxon>
        <taxon>Actinomycetes</taxon>
        <taxon>Micrococcales</taxon>
        <taxon>Microbacteriaceae</taxon>
        <taxon>Microbacterium</taxon>
    </lineage>
</organism>
<feature type="domain" description="RNA polymerase sigma factor 70 region 4 type 2" evidence="7">
    <location>
        <begin position="124"/>
        <end position="175"/>
    </location>
</feature>
<evidence type="ECO:0000259" key="6">
    <source>
        <dbReference type="Pfam" id="PF04542"/>
    </source>
</evidence>
<dbReference type="Pfam" id="PF04542">
    <property type="entry name" value="Sigma70_r2"/>
    <property type="match status" value="1"/>
</dbReference>
<evidence type="ECO:0000256" key="3">
    <source>
        <dbReference type="ARBA" id="ARBA00023082"/>
    </source>
</evidence>
<dbReference type="GO" id="GO:0006352">
    <property type="term" value="P:DNA-templated transcription initiation"/>
    <property type="evidence" value="ECO:0007669"/>
    <property type="project" value="InterPro"/>
</dbReference>
<gene>
    <name evidence="8" type="ORF">F6J85_01500</name>
</gene>
<comment type="similarity">
    <text evidence="1">Belongs to the sigma-70 factor family. ECF subfamily.</text>
</comment>
<feature type="domain" description="RNA polymerase sigma-70 region 2" evidence="6">
    <location>
        <begin position="24"/>
        <end position="89"/>
    </location>
</feature>
<dbReference type="PANTHER" id="PTHR43133">
    <property type="entry name" value="RNA POLYMERASE ECF-TYPE SIGMA FACTO"/>
    <property type="match status" value="1"/>
</dbReference>
<dbReference type="GO" id="GO:0016987">
    <property type="term" value="F:sigma factor activity"/>
    <property type="evidence" value="ECO:0007669"/>
    <property type="project" value="UniProtKB-KW"/>
</dbReference>
<evidence type="ECO:0000313" key="8">
    <source>
        <dbReference type="EMBL" id="QEW01903.1"/>
    </source>
</evidence>
<evidence type="ECO:0000313" key="9">
    <source>
        <dbReference type="Proteomes" id="UP000325516"/>
    </source>
</evidence>
<name>A0A5J6L074_9MICO</name>
<dbReference type="Gene3D" id="1.10.10.10">
    <property type="entry name" value="Winged helix-like DNA-binding domain superfamily/Winged helix DNA-binding domain"/>
    <property type="match status" value="1"/>
</dbReference>
<dbReference type="Pfam" id="PF08281">
    <property type="entry name" value="Sigma70_r4_2"/>
    <property type="match status" value="1"/>
</dbReference>
<dbReference type="InterPro" id="IPR039425">
    <property type="entry name" value="RNA_pol_sigma-70-like"/>
</dbReference>
<dbReference type="Gene3D" id="1.10.1740.10">
    <property type="match status" value="1"/>
</dbReference>
<dbReference type="EMBL" id="CP044232">
    <property type="protein sequence ID" value="QEW01903.1"/>
    <property type="molecule type" value="Genomic_DNA"/>
</dbReference>
<evidence type="ECO:0000259" key="7">
    <source>
        <dbReference type="Pfam" id="PF08281"/>
    </source>
</evidence>
<keyword evidence="4" id="KW-0238">DNA-binding</keyword>
<reference evidence="9" key="1">
    <citation type="submission" date="2019-09" db="EMBL/GenBank/DDBJ databases">
        <title>Mumia zhuanghuii sp. nov. isolated from the intestinal contents of plateau pika (Ochotona curzoniae) in the Qinghai-Tibet plateau of China.</title>
        <authorList>
            <person name="Tian Z."/>
        </authorList>
    </citation>
    <scope>NUCLEOTIDE SEQUENCE [LARGE SCALE GENOMIC DNA]</scope>
    <source>
        <strain evidence="9">L-031</strain>
    </source>
</reference>
<dbReference type="KEGG" id="mlz:F6J85_01500"/>
<dbReference type="InterPro" id="IPR007627">
    <property type="entry name" value="RNA_pol_sigma70_r2"/>
</dbReference>
<dbReference type="SUPFAM" id="SSF88946">
    <property type="entry name" value="Sigma2 domain of RNA polymerase sigma factors"/>
    <property type="match status" value="1"/>
</dbReference>
<accession>A0A5J6L074</accession>
<keyword evidence="2" id="KW-0805">Transcription regulation</keyword>
<keyword evidence="3" id="KW-0731">Sigma factor</keyword>
<dbReference type="SUPFAM" id="SSF88659">
    <property type="entry name" value="Sigma3 and sigma4 domains of RNA polymerase sigma factors"/>
    <property type="match status" value="1"/>
</dbReference>
<dbReference type="InterPro" id="IPR013324">
    <property type="entry name" value="RNA_pol_sigma_r3/r4-like"/>
</dbReference>
<sequence length="196" mass="22475">MQDVSTDSSVIQRSVREPAVFGELFHRHASRLHRYVARRAGDTVADDVISETFLIAFERRARFDLSHEDARPWLFGIATNLIHRHRIAEARTLRTAERFVADSPAVSDPERMDEQVAAHLEMKRVAKVLRRLPIGDRDCLLLYAWEDLSYEQIAEAMSIPTGTVRSRLNRARRALRAEPLIEEGTHERAHYAPDPA</sequence>
<dbReference type="InterPro" id="IPR013325">
    <property type="entry name" value="RNA_pol_sigma_r2"/>
</dbReference>
<dbReference type="Proteomes" id="UP000325516">
    <property type="component" value="Chromosome"/>
</dbReference>
<dbReference type="AlphaFoldDB" id="A0A5J6L074"/>
<evidence type="ECO:0000256" key="1">
    <source>
        <dbReference type="ARBA" id="ARBA00010641"/>
    </source>
</evidence>
<evidence type="ECO:0000256" key="5">
    <source>
        <dbReference type="ARBA" id="ARBA00023163"/>
    </source>
</evidence>
<keyword evidence="9" id="KW-1185">Reference proteome</keyword>
<evidence type="ECO:0000256" key="2">
    <source>
        <dbReference type="ARBA" id="ARBA00023015"/>
    </source>
</evidence>
<protein>
    <submittedName>
        <fullName evidence="8">Sigma-70 family RNA polymerase sigma factor</fullName>
    </submittedName>
</protein>